<proteinExistence type="predicted"/>
<dbReference type="PANTHER" id="PTHR31118:SF32">
    <property type="entry name" value="KYNURENINE FORMAMIDASE"/>
    <property type="match status" value="1"/>
</dbReference>
<dbReference type="PANTHER" id="PTHR31118">
    <property type="entry name" value="CYCLASE-LIKE PROTEIN 2"/>
    <property type="match status" value="1"/>
</dbReference>
<sequence>MHRLLSYPLNPHAPGWPGNPKLGFEPVSLIADGEPANTYNLQLFNHFGSHMDGPRHFNDEGPQLQEMPLETFVYERPLLLDIPKSFGELVMAEELQPYETELKNSDLLMIRSGFSSQRSSQPDKYSSEGPGMCSEACKYLMDHCPNLKAIALDWISLASYAHMEDGVLAHQYLLGKFHSHYICIIEDLNFSGLEAGKLKKVVSLPLFVEGIDSAPVTVLAELE</sequence>
<evidence type="ECO:0000313" key="2">
    <source>
        <dbReference type="Proteomes" id="UP001057877"/>
    </source>
</evidence>
<dbReference type="InterPro" id="IPR007325">
    <property type="entry name" value="KFase/CYL"/>
</dbReference>
<organism evidence="1 2">
    <name type="scientific">Paenibacillus spongiae</name>
    <dbReference type="NCBI Taxonomy" id="2909671"/>
    <lineage>
        <taxon>Bacteria</taxon>
        <taxon>Bacillati</taxon>
        <taxon>Bacillota</taxon>
        <taxon>Bacilli</taxon>
        <taxon>Bacillales</taxon>
        <taxon>Paenibacillaceae</taxon>
        <taxon>Paenibacillus</taxon>
    </lineage>
</organism>
<reference evidence="1" key="1">
    <citation type="submission" date="2022-01" db="EMBL/GenBank/DDBJ databases">
        <title>Paenibacillus spongiae sp. nov., isolated from marine sponge.</title>
        <authorList>
            <person name="Li Z."/>
            <person name="Zhang M."/>
        </authorList>
    </citation>
    <scope>NUCLEOTIDE SEQUENCE</scope>
    <source>
        <strain evidence="1">PHS-Z3</strain>
    </source>
</reference>
<dbReference type="InterPro" id="IPR037175">
    <property type="entry name" value="KFase_sf"/>
</dbReference>
<accession>A0ABY5S797</accession>
<protein>
    <submittedName>
        <fullName evidence="1">Cyclase family protein</fullName>
    </submittedName>
</protein>
<evidence type="ECO:0000313" key="1">
    <source>
        <dbReference type="EMBL" id="UVI29549.1"/>
    </source>
</evidence>
<dbReference type="RefSeq" id="WP_258385638.1">
    <property type="nucleotide sequence ID" value="NZ_CP091430.1"/>
</dbReference>
<name>A0ABY5S797_9BACL</name>
<dbReference type="Pfam" id="PF04199">
    <property type="entry name" value="Cyclase"/>
    <property type="match status" value="1"/>
</dbReference>
<dbReference type="Proteomes" id="UP001057877">
    <property type="component" value="Chromosome"/>
</dbReference>
<dbReference type="EMBL" id="CP091430">
    <property type="protein sequence ID" value="UVI29549.1"/>
    <property type="molecule type" value="Genomic_DNA"/>
</dbReference>
<dbReference type="Gene3D" id="3.50.30.50">
    <property type="entry name" value="Putative cyclase"/>
    <property type="match status" value="1"/>
</dbReference>
<dbReference type="SUPFAM" id="SSF102198">
    <property type="entry name" value="Putative cyclase"/>
    <property type="match status" value="1"/>
</dbReference>
<gene>
    <name evidence="1" type="ORF">L1F29_29715</name>
</gene>
<keyword evidence="2" id="KW-1185">Reference proteome</keyword>